<dbReference type="InterPro" id="IPR036513">
    <property type="entry name" value="STAS_dom_sf"/>
</dbReference>
<evidence type="ECO:0000256" key="2">
    <source>
        <dbReference type="ARBA" id="ARBA00011881"/>
    </source>
</evidence>
<dbReference type="NCBIfam" id="TIGR03814">
    <property type="entry name" value="Gln_ase"/>
    <property type="match status" value="1"/>
</dbReference>
<evidence type="ECO:0000313" key="10">
    <source>
        <dbReference type="Proteomes" id="UP000282515"/>
    </source>
</evidence>
<reference evidence="9 10" key="1">
    <citation type="submission" date="2018-10" db="EMBL/GenBank/DDBJ databases">
        <title>Aeromicrobium sp. 9W16Y-2 whole genome shotgun sequence.</title>
        <authorList>
            <person name="Li F."/>
        </authorList>
    </citation>
    <scope>NUCLEOTIDE SEQUENCE [LARGE SCALE GENOMIC DNA]</scope>
    <source>
        <strain evidence="9 10">9W16Y-2</strain>
    </source>
</reference>
<dbReference type="GO" id="GO:0006543">
    <property type="term" value="P:L-glutamine catabolic process"/>
    <property type="evidence" value="ECO:0007669"/>
    <property type="project" value="TreeGrafter"/>
</dbReference>
<comment type="similarity">
    <text evidence="1 7">Belongs to the glutaminase family.</text>
</comment>
<dbReference type="InterPro" id="IPR012338">
    <property type="entry name" value="Beta-lactam/transpept-like"/>
</dbReference>
<feature type="binding site" evidence="7">
    <location>
        <position position="259"/>
    </location>
    <ligand>
        <name>substrate</name>
    </ligand>
</feature>
<gene>
    <name evidence="7 9" type="primary">glsA</name>
    <name evidence="9" type="ORF">D9V41_15125</name>
</gene>
<feature type="binding site" evidence="7">
    <location>
        <position position="114"/>
    </location>
    <ligand>
        <name>substrate</name>
    </ligand>
</feature>
<proteinExistence type="inferred from homology"/>
<evidence type="ECO:0000256" key="5">
    <source>
        <dbReference type="ARBA" id="ARBA00049534"/>
    </source>
</evidence>
<evidence type="ECO:0000256" key="7">
    <source>
        <dbReference type="HAMAP-Rule" id="MF_00313"/>
    </source>
</evidence>
<evidence type="ECO:0000256" key="1">
    <source>
        <dbReference type="ARBA" id="ARBA00011076"/>
    </source>
</evidence>
<comment type="catalytic activity">
    <reaction evidence="5 7">
        <text>L-glutamine + H2O = L-glutamate + NH4(+)</text>
        <dbReference type="Rhea" id="RHEA:15889"/>
        <dbReference type="ChEBI" id="CHEBI:15377"/>
        <dbReference type="ChEBI" id="CHEBI:28938"/>
        <dbReference type="ChEBI" id="CHEBI:29985"/>
        <dbReference type="ChEBI" id="CHEBI:58359"/>
        <dbReference type="EC" id="3.5.1.2"/>
    </reaction>
</comment>
<dbReference type="PROSITE" id="PS50801">
    <property type="entry name" value="STAS"/>
    <property type="match status" value="1"/>
</dbReference>
<dbReference type="Proteomes" id="UP000282515">
    <property type="component" value="Unassembled WGS sequence"/>
</dbReference>
<dbReference type="EC" id="3.5.1.2" evidence="3 7"/>
<accession>A0A3L8PKS0</accession>
<keyword evidence="7" id="KW-0007">Acetylation</keyword>
<comment type="caution">
    <text evidence="9">The sequence shown here is derived from an EMBL/GenBank/DDBJ whole genome shotgun (WGS) entry which is preliminary data.</text>
</comment>
<keyword evidence="10" id="KW-1185">Reference proteome</keyword>
<dbReference type="Pfam" id="PF04960">
    <property type="entry name" value="Glutaminase"/>
    <property type="match status" value="1"/>
</dbReference>
<dbReference type="Gene3D" id="3.40.710.10">
    <property type="entry name" value="DD-peptidase/beta-lactamase superfamily"/>
    <property type="match status" value="1"/>
</dbReference>
<dbReference type="RefSeq" id="WP_121795423.1">
    <property type="nucleotide sequence ID" value="NZ_RDBF01000015.1"/>
</dbReference>
<evidence type="ECO:0000256" key="3">
    <source>
        <dbReference type="ARBA" id="ARBA00012918"/>
    </source>
</evidence>
<dbReference type="GO" id="GO:0006537">
    <property type="term" value="P:glutamate biosynthetic process"/>
    <property type="evidence" value="ECO:0007669"/>
    <property type="project" value="TreeGrafter"/>
</dbReference>
<dbReference type="EMBL" id="RDBF01000015">
    <property type="protein sequence ID" value="RLV54652.1"/>
    <property type="molecule type" value="Genomic_DNA"/>
</dbReference>
<organism evidence="9 10">
    <name type="scientific">Aeromicrobium phragmitis</name>
    <dbReference type="NCBI Taxonomy" id="2478914"/>
    <lineage>
        <taxon>Bacteria</taxon>
        <taxon>Bacillati</taxon>
        <taxon>Actinomycetota</taxon>
        <taxon>Actinomycetes</taxon>
        <taxon>Propionibacteriales</taxon>
        <taxon>Nocardioidaceae</taxon>
        <taxon>Aeromicrobium</taxon>
    </lineage>
</organism>
<feature type="binding site" evidence="7">
    <location>
        <position position="189"/>
    </location>
    <ligand>
        <name>substrate</name>
    </ligand>
</feature>
<comment type="subunit">
    <text evidence="2 7">Homotetramer.</text>
</comment>
<dbReference type="OrthoDB" id="9788822at2"/>
<feature type="binding site" evidence="7">
    <location>
        <position position="158"/>
    </location>
    <ligand>
        <name>substrate</name>
    </ligand>
</feature>
<dbReference type="GO" id="GO:0004359">
    <property type="term" value="F:glutaminase activity"/>
    <property type="evidence" value="ECO:0007669"/>
    <property type="project" value="UniProtKB-UniRule"/>
</dbReference>
<name>A0A3L8PKS0_9ACTN</name>
<dbReference type="InterPro" id="IPR015868">
    <property type="entry name" value="Glutaminase"/>
</dbReference>
<feature type="binding site" evidence="7">
    <location>
        <position position="64"/>
    </location>
    <ligand>
        <name>substrate</name>
    </ligand>
</feature>
<feature type="binding site" evidence="7">
    <location>
        <position position="165"/>
    </location>
    <ligand>
        <name>substrate</name>
    </ligand>
</feature>
<dbReference type="FunFam" id="3.40.710.10:FF:000005">
    <property type="entry name" value="Glutaminase"/>
    <property type="match status" value="1"/>
</dbReference>
<evidence type="ECO:0000256" key="6">
    <source>
        <dbReference type="ARBA" id="ARBA00070405"/>
    </source>
</evidence>
<evidence type="ECO:0000259" key="8">
    <source>
        <dbReference type="PROSITE" id="PS50801"/>
    </source>
</evidence>
<dbReference type="HAMAP" id="MF_00313">
    <property type="entry name" value="Glutaminase"/>
    <property type="match status" value="1"/>
</dbReference>
<feature type="binding site" evidence="7">
    <location>
        <position position="241"/>
    </location>
    <ligand>
        <name>substrate</name>
    </ligand>
</feature>
<dbReference type="PANTHER" id="PTHR12544">
    <property type="entry name" value="GLUTAMINASE"/>
    <property type="match status" value="1"/>
</dbReference>
<dbReference type="SUPFAM" id="SSF52091">
    <property type="entry name" value="SpoIIaa-like"/>
    <property type="match status" value="1"/>
</dbReference>
<dbReference type="Pfam" id="PF01740">
    <property type="entry name" value="STAS"/>
    <property type="match status" value="1"/>
</dbReference>
<evidence type="ECO:0000313" key="9">
    <source>
        <dbReference type="EMBL" id="RLV54652.1"/>
    </source>
</evidence>
<dbReference type="InterPro" id="IPR002645">
    <property type="entry name" value="STAS_dom"/>
</dbReference>
<dbReference type="PANTHER" id="PTHR12544:SF29">
    <property type="entry name" value="GLUTAMINASE"/>
    <property type="match status" value="1"/>
</dbReference>
<sequence>MDSDPVGDALTSVLDDLRGQDEGELSAENAGQSAASDLFALVLVGPFGDVHAAGDAEHRFTVQSIAKAFAFALALQSHGPEAVFERVGLEPTGEPFHAISVAPDTGRPANPMINAGALVTTSMAPGDSADDKVDALVSLMSRCAGRELEVDEEFAAAEAESSDHNRGIAYVLASLEALACPVETALETYFRQCAVRVDARDVATMAATLAFGGRNPVTGDRVMDAAIARDVVSVMASCGMYDASGEWVARVGLPAKSGVSGGIIAVDPSEFGVAVFSPRLDSVGNSTRGVRALEELSRRFGLHMFADRPETSAPLVNLVHEDDRTIVRLQGHIGFGTAVQVAHRLREEAREGRAVALDMSDADRLDDACGTVLRRVAEDLDAEIAD</sequence>
<keyword evidence="4 7" id="KW-0378">Hydrolase</keyword>
<evidence type="ECO:0000256" key="4">
    <source>
        <dbReference type="ARBA" id="ARBA00022801"/>
    </source>
</evidence>
<dbReference type="AlphaFoldDB" id="A0A3L8PKS0"/>
<feature type="domain" description="STAS" evidence="8">
    <location>
        <begin position="326"/>
        <end position="386"/>
    </location>
</feature>
<dbReference type="SUPFAM" id="SSF56601">
    <property type="entry name" value="beta-lactamase/transpeptidase-like"/>
    <property type="match status" value="1"/>
</dbReference>
<dbReference type="Gene3D" id="3.30.750.24">
    <property type="entry name" value="STAS domain"/>
    <property type="match status" value="1"/>
</dbReference>
<protein>
    <recommendedName>
        <fullName evidence="6 7">Glutaminase</fullName>
        <ecNumber evidence="3 7">3.5.1.2</ecNumber>
    </recommendedName>
</protein>